<protein>
    <submittedName>
        <fullName evidence="1">Uncharacterized protein</fullName>
    </submittedName>
</protein>
<comment type="caution">
    <text evidence="1">The sequence shown here is derived from an EMBL/GenBank/DDBJ whole genome shotgun (WGS) entry which is preliminary data.</text>
</comment>
<dbReference type="EMBL" id="VLLI01000002">
    <property type="protein sequence ID" value="TWJ03298.1"/>
    <property type="molecule type" value="Genomic_DNA"/>
</dbReference>
<dbReference type="RefSeq" id="WP_144909896.1">
    <property type="nucleotide sequence ID" value="NZ_VLLI01000002.1"/>
</dbReference>
<dbReference type="Proteomes" id="UP000317010">
    <property type="component" value="Unassembled WGS sequence"/>
</dbReference>
<keyword evidence="2" id="KW-1185">Reference proteome</keyword>
<accession>A0A562UC08</accession>
<dbReference type="OrthoDB" id="9819224at2"/>
<gene>
    <name evidence="1" type="ORF">JN11_00836</name>
</gene>
<name>A0A562UC08_9SPHI</name>
<evidence type="ECO:0000313" key="1">
    <source>
        <dbReference type="EMBL" id="TWJ03298.1"/>
    </source>
</evidence>
<reference evidence="1 2" key="1">
    <citation type="submission" date="2019-07" db="EMBL/GenBank/DDBJ databases">
        <title>Genomic Encyclopedia of Archaeal and Bacterial Type Strains, Phase II (KMG-II): from individual species to whole genera.</title>
        <authorList>
            <person name="Goeker M."/>
        </authorList>
    </citation>
    <scope>NUCLEOTIDE SEQUENCE [LARGE SCALE GENOMIC DNA]</scope>
    <source>
        <strain evidence="1 2">ATCC BAA-1854</strain>
    </source>
</reference>
<evidence type="ECO:0000313" key="2">
    <source>
        <dbReference type="Proteomes" id="UP000317010"/>
    </source>
</evidence>
<dbReference type="AlphaFoldDB" id="A0A562UC08"/>
<organism evidence="1 2">
    <name type="scientific">Mucilaginibacter frigoritolerans</name>
    <dbReference type="NCBI Taxonomy" id="652788"/>
    <lineage>
        <taxon>Bacteria</taxon>
        <taxon>Pseudomonadati</taxon>
        <taxon>Bacteroidota</taxon>
        <taxon>Sphingobacteriia</taxon>
        <taxon>Sphingobacteriales</taxon>
        <taxon>Sphingobacteriaceae</taxon>
        <taxon>Mucilaginibacter</taxon>
    </lineage>
</organism>
<sequence length="291" mass="33490">MAEPYLHNSKHKEFIRDKWVEFASLMAVEKDGLKIITFPAEEMHDLRLFAEKGLISWEETETGAFYITKGKIVCFETVAKFFRTIRTNLTNATVEQTEIGSYLRQNYNAIMGGSEKVFPVDVVNLDYDGNISKSKVPIGEVFNLVFEYQAKHGRGFSLFLTWPYTEDDDPEVYKEMLKQTIANNLEDPRAVSFKDLYEANHPTVDELDYNKLSVIGVSKVIVQKASRNQFNLHKNEFYVYGEKDRRQMFSILLNFDYQGDVAEHALYTKCVSKTLVDVIDLRDAAAEEIAP</sequence>
<proteinExistence type="predicted"/>